<feature type="chain" id="PRO_5040938251" evidence="1">
    <location>
        <begin position="19"/>
        <end position="152"/>
    </location>
</feature>
<dbReference type="AlphaFoldDB" id="A0A9X2A9M6"/>
<gene>
    <name evidence="2" type="ORF">ML462_11185</name>
</gene>
<dbReference type="EMBL" id="JAKVTV010000003">
    <property type="protein sequence ID" value="MCH4823734.1"/>
    <property type="molecule type" value="Genomic_DNA"/>
</dbReference>
<evidence type="ECO:0000313" key="2">
    <source>
        <dbReference type="EMBL" id="MCH4823734.1"/>
    </source>
</evidence>
<evidence type="ECO:0000256" key="1">
    <source>
        <dbReference type="SAM" id="SignalP"/>
    </source>
</evidence>
<dbReference type="Gene3D" id="3.10.450.50">
    <property type="match status" value="1"/>
</dbReference>
<dbReference type="Proteomes" id="UP001139226">
    <property type="component" value="Unassembled WGS sequence"/>
</dbReference>
<dbReference type="RefSeq" id="WP_240713902.1">
    <property type="nucleotide sequence ID" value="NZ_JAKVTV010000003.1"/>
</dbReference>
<proteinExistence type="predicted"/>
<keyword evidence="1" id="KW-0732">Signal</keyword>
<comment type="caution">
    <text evidence="2">The sequence shown here is derived from an EMBL/GenBank/DDBJ whole genome shotgun (WGS) entry which is preliminary data.</text>
</comment>
<accession>A0A9X2A9M6</accession>
<feature type="signal peptide" evidence="1">
    <location>
        <begin position="1"/>
        <end position="18"/>
    </location>
</feature>
<name>A0A9X2A9M6_9FLAO</name>
<dbReference type="SUPFAM" id="SSF54427">
    <property type="entry name" value="NTF2-like"/>
    <property type="match status" value="1"/>
</dbReference>
<keyword evidence="3" id="KW-1185">Reference proteome</keyword>
<dbReference type="InterPro" id="IPR032710">
    <property type="entry name" value="NTF2-like_dom_sf"/>
</dbReference>
<reference evidence="2" key="1">
    <citation type="submission" date="2022-03" db="EMBL/GenBank/DDBJ databases">
        <title>Gramella crocea sp. nov., isolated from activated sludge of a seafood processing plant.</title>
        <authorList>
            <person name="Zhang X."/>
        </authorList>
    </citation>
    <scope>NUCLEOTIDE SEQUENCE</scope>
    <source>
        <strain evidence="2">YJ019</strain>
    </source>
</reference>
<evidence type="ECO:0000313" key="3">
    <source>
        <dbReference type="Proteomes" id="UP001139226"/>
    </source>
</evidence>
<protein>
    <submittedName>
        <fullName evidence="2">Nuclear transport factor 2 family protein</fullName>
    </submittedName>
</protein>
<organism evidence="2 3">
    <name type="scientific">Christiangramia lutea</name>
    <dbReference type="NCBI Taxonomy" id="1607951"/>
    <lineage>
        <taxon>Bacteria</taxon>
        <taxon>Pseudomonadati</taxon>
        <taxon>Bacteroidota</taxon>
        <taxon>Flavobacteriia</taxon>
        <taxon>Flavobacteriales</taxon>
        <taxon>Flavobacteriaceae</taxon>
        <taxon>Christiangramia</taxon>
    </lineage>
</organism>
<sequence>MKNFIIALLLLVNTAVFAQNSSAENTPEQMVKDFFEAFHRQDTLTLSEIAYPGAKMESVSKDADGNTKLSSNGYSEFLKSIASIPAEASFEEKLLGFRVEKNGLLATVTTPYSFYYNGNFSHCGVNSFQLVNFNGAWKIVHLIDTRTKEGCD</sequence>